<comment type="similarity">
    <text evidence="3">Belongs to the MHC class I family.</text>
</comment>
<feature type="transmembrane region" description="Helical" evidence="11">
    <location>
        <begin position="130"/>
        <end position="152"/>
    </location>
</feature>
<keyword evidence="14" id="KW-1185">Reference proteome</keyword>
<dbReference type="PROSITE" id="PS00290">
    <property type="entry name" value="IG_MHC"/>
    <property type="match status" value="1"/>
</dbReference>
<dbReference type="AlphaFoldDB" id="A0A7J7EIM7"/>
<evidence type="ECO:0000313" key="14">
    <source>
        <dbReference type="Proteomes" id="UP000551758"/>
    </source>
</evidence>
<reference evidence="13 14" key="1">
    <citation type="journal article" date="2020" name="Mol. Biol. Evol.">
        <title>Interspecific Gene Flow and the Evolution of Specialization in Black and White Rhinoceros.</title>
        <authorList>
            <person name="Moodley Y."/>
            <person name="Westbury M.V."/>
            <person name="Russo I.M."/>
            <person name="Gopalakrishnan S."/>
            <person name="Rakotoarivelo A."/>
            <person name="Olsen R.A."/>
            <person name="Prost S."/>
            <person name="Tunstall T."/>
            <person name="Ryder O.A."/>
            <person name="Dalen L."/>
            <person name="Bruford M.W."/>
        </authorList>
    </citation>
    <scope>NUCLEOTIDE SEQUENCE [LARGE SCALE GENOMIC DNA]</scope>
    <source>
        <strain evidence="13">SBR-YM</strain>
        <tissue evidence="13">Skin</tissue>
    </source>
</reference>
<evidence type="ECO:0000256" key="8">
    <source>
        <dbReference type="ARBA" id="ARBA00023136"/>
    </source>
</evidence>
<sequence>MRIYKEHARIFRVELNNLRGYYNQSEADPPKTCVTHHPISDREVTLRCWALGFYPVEITLTWQRDREDLTQDMELVETRPSGDGTFQKWAAVVVPSGEEERYTCHVQHGGLSEPLTLKWDPPPQSTIPTVGIIADLILFVVTGAVVAGAVIWRKKCSGGNGGSYTQAASSDSAQGSDVSLKAED</sequence>
<dbReference type="PANTHER" id="PTHR16675:SF251">
    <property type="entry name" value="HLA CLASS I HISTOCOMPATIBILITY ANTIGEN, C ALPHA CHAIN"/>
    <property type="match status" value="1"/>
</dbReference>
<evidence type="ECO:0000256" key="6">
    <source>
        <dbReference type="ARBA" id="ARBA00022859"/>
    </source>
</evidence>
<organism evidence="13 14">
    <name type="scientific">Diceros bicornis minor</name>
    <name type="common">South-central black rhinoceros</name>
    <dbReference type="NCBI Taxonomy" id="77932"/>
    <lineage>
        <taxon>Eukaryota</taxon>
        <taxon>Metazoa</taxon>
        <taxon>Chordata</taxon>
        <taxon>Craniata</taxon>
        <taxon>Vertebrata</taxon>
        <taxon>Euteleostomi</taxon>
        <taxon>Mammalia</taxon>
        <taxon>Eutheria</taxon>
        <taxon>Laurasiatheria</taxon>
        <taxon>Perissodactyla</taxon>
        <taxon>Rhinocerotidae</taxon>
        <taxon>Diceros</taxon>
    </lineage>
</organism>
<dbReference type="PROSITE" id="PS50835">
    <property type="entry name" value="IG_LIKE"/>
    <property type="match status" value="1"/>
</dbReference>
<evidence type="ECO:0000256" key="11">
    <source>
        <dbReference type="SAM" id="Phobius"/>
    </source>
</evidence>
<dbReference type="InterPro" id="IPR036179">
    <property type="entry name" value="Ig-like_dom_sf"/>
</dbReference>
<evidence type="ECO:0000256" key="7">
    <source>
        <dbReference type="ARBA" id="ARBA00022989"/>
    </source>
</evidence>
<dbReference type="GO" id="GO:0006955">
    <property type="term" value="P:immune response"/>
    <property type="evidence" value="ECO:0007669"/>
    <property type="project" value="InterPro"/>
</dbReference>
<evidence type="ECO:0000256" key="9">
    <source>
        <dbReference type="ARBA" id="ARBA00023180"/>
    </source>
</evidence>
<dbReference type="GO" id="GO:0005102">
    <property type="term" value="F:signaling receptor binding"/>
    <property type="evidence" value="ECO:0007669"/>
    <property type="project" value="TreeGrafter"/>
</dbReference>
<dbReference type="GO" id="GO:0098553">
    <property type="term" value="C:lumenal side of endoplasmic reticulum membrane"/>
    <property type="evidence" value="ECO:0007669"/>
    <property type="project" value="UniProtKB-ARBA"/>
</dbReference>
<dbReference type="SUPFAM" id="SSF48726">
    <property type="entry name" value="Immunoglobulin"/>
    <property type="match status" value="1"/>
</dbReference>
<dbReference type="Proteomes" id="UP000551758">
    <property type="component" value="Unassembled WGS sequence"/>
</dbReference>
<name>A0A7J7EIM7_DICBM</name>
<evidence type="ECO:0000259" key="12">
    <source>
        <dbReference type="PROSITE" id="PS50835"/>
    </source>
</evidence>
<dbReference type="InterPro" id="IPR010579">
    <property type="entry name" value="MHC_I_a_C"/>
</dbReference>
<dbReference type="Pfam" id="PF07654">
    <property type="entry name" value="C1-set"/>
    <property type="match status" value="1"/>
</dbReference>
<keyword evidence="4" id="KW-0490">MHC I</keyword>
<dbReference type="InterPro" id="IPR050208">
    <property type="entry name" value="MHC_class-I_related"/>
</dbReference>
<comment type="caution">
    <text evidence="13">The sequence shown here is derived from an EMBL/GenBank/DDBJ whole genome shotgun (WGS) entry which is preliminary data.</text>
</comment>
<feature type="compositionally biased region" description="Low complexity" evidence="10">
    <location>
        <begin position="166"/>
        <end position="184"/>
    </location>
</feature>
<dbReference type="PANTHER" id="PTHR16675">
    <property type="entry name" value="MHC CLASS I-RELATED"/>
    <property type="match status" value="1"/>
</dbReference>
<accession>A0A7J7EIM7</accession>
<dbReference type="GO" id="GO:0009897">
    <property type="term" value="C:external side of plasma membrane"/>
    <property type="evidence" value="ECO:0007669"/>
    <property type="project" value="TreeGrafter"/>
</dbReference>
<dbReference type="InterPro" id="IPR013783">
    <property type="entry name" value="Ig-like_fold"/>
</dbReference>
<comment type="function">
    <text evidence="1">Involved in the presentation of foreign antigens to the immune system.</text>
</comment>
<evidence type="ECO:0000256" key="2">
    <source>
        <dbReference type="ARBA" id="ARBA00004167"/>
    </source>
</evidence>
<dbReference type="GO" id="GO:0005615">
    <property type="term" value="C:extracellular space"/>
    <property type="evidence" value="ECO:0007669"/>
    <property type="project" value="TreeGrafter"/>
</dbReference>
<dbReference type="GO" id="GO:0002476">
    <property type="term" value="P:antigen processing and presentation of endogenous peptide antigen via MHC class Ib"/>
    <property type="evidence" value="ECO:0007669"/>
    <property type="project" value="TreeGrafter"/>
</dbReference>
<dbReference type="EMBL" id="JACDTQ010002860">
    <property type="protein sequence ID" value="KAF5915533.1"/>
    <property type="molecule type" value="Genomic_DNA"/>
</dbReference>
<keyword evidence="6" id="KW-0391">Immunity</keyword>
<dbReference type="SMART" id="SM00407">
    <property type="entry name" value="IGc1"/>
    <property type="match status" value="1"/>
</dbReference>
<dbReference type="FunFam" id="2.60.40.10:FF:000014">
    <property type="entry name" value="H-2 class I histocompatibility antigen, alpha chain"/>
    <property type="match status" value="1"/>
</dbReference>
<evidence type="ECO:0000256" key="4">
    <source>
        <dbReference type="ARBA" id="ARBA00022451"/>
    </source>
</evidence>
<dbReference type="InterPro" id="IPR003006">
    <property type="entry name" value="Ig/MHC_CS"/>
</dbReference>
<keyword evidence="7 11" id="KW-1133">Transmembrane helix</keyword>
<protein>
    <recommendedName>
        <fullName evidence="12">Ig-like domain-containing protein</fullName>
    </recommendedName>
</protein>
<proteinExistence type="inferred from homology"/>
<dbReference type="GO" id="GO:0042612">
    <property type="term" value="C:MHC class I protein complex"/>
    <property type="evidence" value="ECO:0007669"/>
    <property type="project" value="UniProtKB-KW"/>
</dbReference>
<comment type="subcellular location">
    <subcellularLocation>
        <location evidence="2">Membrane</location>
        <topology evidence="2">Single-pass membrane protein</topology>
    </subcellularLocation>
</comment>
<gene>
    <name evidence="13" type="ORF">HPG69_012698</name>
</gene>
<evidence type="ECO:0000256" key="3">
    <source>
        <dbReference type="ARBA" id="ARBA00006909"/>
    </source>
</evidence>
<feature type="domain" description="Ig-like" evidence="12">
    <location>
        <begin position="30"/>
        <end position="118"/>
    </location>
</feature>
<keyword evidence="5 11" id="KW-0812">Transmembrane</keyword>
<evidence type="ECO:0000256" key="10">
    <source>
        <dbReference type="SAM" id="MobiDB-lite"/>
    </source>
</evidence>
<dbReference type="GO" id="GO:0030670">
    <property type="term" value="C:phagocytic vesicle membrane"/>
    <property type="evidence" value="ECO:0007669"/>
    <property type="project" value="UniProtKB-ARBA"/>
</dbReference>
<feature type="region of interest" description="Disordered" evidence="10">
    <location>
        <begin position="162"/>
        <end position="184"/>
    </location>
</feature>
<dbReference type="InterPro" id="IPR007110">
    <property type="entry name" value="Ig-like_dom"/>
</dbReference>
<evidence type="ECO:0000256" key="1">
    <source>
        <dbReference type="ARBA" id="ARBA00002297"/>
    </source>
</evidence>
<dbReference type="GO" id="GO:0002486">
    <property type="term" value="P:antigen processing and presentation of endogenous peptide antigen via MHC class I via ER pathway, TAP-independent"/>
    <property type="evidence" value="ECO:0007669"/>
    <property type="project" value="TreeGrafter"/>
</dbReference>
<evidence type="ECO:0000313" key="13">
    <source>
        <dbReference type="EMBL" id="KAF5915533.1"/>
    </source>
</evidence>
<dbReference type="InterPro" id="IPR003597">
    <property type="entry name" value="Ig_C1-set"/>
</dbReference>
<keyword evidence="8 11" id="KW-0472">Membrane</keyword>
<dbReference type="GO" id="GO:0042605">
    <property type="term" value="F:peptide antigen binding"/>
    <property type="evidence" value="ECO:0007669"/>
    <property type="project" value="TreeGrafter"/>
</dbReference>
<dbReference type="CDD" id="cd07698">
    <property type="entry name" value="IgC1_MHC_I_alpha3"/>
    <property type="match status" value="1"/>
</dbReference>
<evidence type="ECO:0000256" key="5">
    <source>
        <dbReference type="ARBA" id="ARBA00022692"/>
    </source>
</evidence>
<dbReference type="GO" id="GO:0001916">
    <property type="term" value="P:positive regulation of T cell mediated cytotoxicity"/>
    <property type="evidence" value="ECO:0007669"/>
    <property type="project" value="TreeGrafter"/>
</dbReference>
<keyword evidence="9" id="KW-0325">Glycoprotein</keyword>
<dbReference type="Pfam" id="PF06623">
    <property type="entry name" value="MHC_I_C"/>
    <property type="match status" value="1"/>
</dbReference>
<dbReference type="Gene3D" id="2.60.40.10">
    <property type="entry name" value="Immunoglobulins"/>
    <property type="match status" value="1"/>
</dbReference>